<name>A0AAU9IBS8_9CILI</name>
<comment type="caution">
    <text evidence="2">The sequence shown here is derived from an EMBL/GenBank/DDBJ whole genome shotgun (WGS) entry which is preliminary data.</text>
</comment>
<protein>
    <recommendedName>
        <fullName evidence="4">Exophilin 5</fullName>
    </recommendedName>
</protein>
<dbReference type="Proteomes" id="UP001162131">
    <property type="component" value="Unassembled WGS sequence"/>
</dbReference>
<proteinExistence type="predicted"/>
<feature type="region of interest" description="Disordered" evidence="1">
    <location>
        <begin position="1"/>
        <end position="51"/>
    </location>
</feature>
<evidence type="ECO:0000313" key="3">
    <source>
        <dbReference type="Proteomes" id="UP001162131"/>
    </source>
</evidence>
<keyword evidence="3" id="KW-1185">Reference proteome</keyword>
<evidence type="ECO:0000256" key="1">
    <source>
        <dbReference type="SAM" id="MobiDB-lite"/>
    </source>
</evidence>
<reference evidence="2" key="1">
    <citation type="submission" date="2021-09" db="EMBL/GenBank/DDBJ databases">
        <authorList>
            <consortium name="AG Swart"/>
            <person name="Singh M."/>
            <person name="Singh A."/>
            <person name="Seah K."/>
            <person name="Emmerich C."/>
        </authorList>
    </citation>
    <scope>NUCLEOTIDE SEQUENCE</scope>
    <source>
        <strain evidence="2">ATCC30299</strain>
    </source>
</reference>
<organism evidence="2 3">
    <name type="scientific">Blepharisma stoltei</name>
    <dbReference type="NCBI Taxonomy" id="1481888"/>
    <lineage>
        <taxon>Eukaryota</taxon>
        <taxon>Sar</taxon>
        <taxon>Alveolata</taxon>
        <taxon>Ciliophora</taxon>
        <taxon>Postciliodesmatophora</taxon>
        <taxon>Heterotrichea</taxon>
        <taxon>Heterotrichida</taxon>
        <taxon>Blepharismidae</taxon>
        <taxon>Blepharisma</taxon>
    </lineage>
</organism>
<accession>A0AAU9IBS8</accession>
<evidence type="ECO:0008006" key="4">
    <source>
        <dbReference type="Google" id="ProtNLM"/>
    </source>
</evidence>
<dbReference type="AlphaFoldDB" id="A0AAU9IBS8"/>
<sequence>MSSKPISGRISPTILKPNPIKNLSQKGNVKSSQNSDHISSMNNQRINTSHSRHRVFQFPKTPYQSNSWKTGKYYTNSGIYNANVTKTNSYTTLPSNTTRTESRSSYLSQNFSSASFDLPRIQEKSYHANKESTEGWNPLVRKNSMINYHSSDYNPITLASVPPRPPTTTSHRQGGFCEYLDHCKLNNKKLDNNYQETLKANPRAFFKKSGEFTEHNVNCLKLGGVGPFYTPPTLLKNK</sequence>
<gene>
    <name evidence="2" type="ORF">BSTOLATCC_MIC2555</name>
</gene>
<dbReference type="EMBL" id="CAJZBQ010000003">
    <property type="protein sequence ID" value="CAG9310841.1"/>
    <property type="molecule type" value="Genomic_DNA"/>
</dbReference>
<feature type="compositionally biased region" description="Polar residues" evidence="1">
    <location>
        <begin position="21"/>
        <end position="49"/>
    </location>
</feature>
<evidence type="ECO:0000313" key="2">
    <source>
        <dbReference type="EMBL" id="CAG9310841.1"/>
    </source>
</evidence>